<reference evidence="1 2" key="1">
    <citation type="journal article" date="2019" name="Nat. Ecol. Evol.">
        <title>Megaphylogeny resolves global patterns of mushroom evolution.</title>
        <authorList>
            <person name="Varga T."/>
            <person name="Krizsan K."/>
            <person name="Foldi C."/>
            <person name="Dima B."/>
            <person name="Sanchez-Garcia M."/>
            <person name="Sanchez-Ramirez S."/>
            <person name="Szollosi G.J."/>
            <person name="Szarkandi J.G."/>
            <person name="Papp V."/>
            <person name="Albert L."/>
            <person name="Andreopoulos W."/>
            <person name="Angelini C."/>
            <person name="Antonin V."/>
            <person name="Barry K.W."/>
            <person name="Bougher N.L."/>
            <person name="Buchanan P."/>
            <person name="Buyck B."/>
            <person name="Bense V."/>
            <person name="Catcheside P."/>
            <person name="Chovatia M."/>
            <person name="Cooper J."/>
            <person name="Damon W."/>
            <person name="Desjardin D."/>
            <person name="Finy P."/>
            <person name="Geml J."/>
            <person name="Haridas S."/>
            <person name="Hughes K."/>
            <person name="Justo A."/>
            <person name="Karasinski D."/>
            <person name="Kautmanova I."/>
            <person name="Kiss B."/>
            <person name="Kocsube S."/>
            <person name="Kotiranta H."/>
            <person name="LaButti K.M."/>
            <person name="Lechner B.E."/>
            <person name="Liimatainen K."/>
            <person name="Lipzen A."/>
            <person name="Lukacs Z."/>
            <person name="Mihaltcheva S."/>
            <person name="Morgado L.N."/>
            <person name="Niskanen T."/>
            <person name="Noordeloos M.E."/>
            <person name="Ohm R.A."/>
            <person name="Ortiz-Santana B."/>
            <person name="Ovrebo C."/>
            <person name="Racz N."/>
            <person name="Riley R."/>
            <person name="Savchenko A."/>
            <person name="Shiryaev A."/>
            <person name="Soop K."/>
            <person name="Spirin V."/>
            <person name="Szebenyi C."/>
            <person name="Tomsovsky M."/>
            <person name="Tulloss R.E."/>
            <person name="Uehling J."/>
            <person name="Grigoriev I.V."/>
            <person name="Vagvolgyi C."/>
            <person name="Papp T."/>
            <person name="Martin F.M."/>
            <person name="Miettinen O."/>
            <person name="Hibbett D.S."/>
            <person name="Nagy L.G."/>
        </authorList>
    </citation>
    <scope>NUCLEOTIDE SEQUENCE [LARGE SCALE GENOMIC DNA]</scope>
    <source>
        <strain evidence="1 2">NL-1719</strain>
    </source>
</reference>
<accession>A0ACD3AX22</accession>
<evidence type="ECO:0000313" key="2">
    <source>
        <dbReference type="Proteomes" id="UP000308600"/>
    </source>
</evidence>
<organism evidence="1 2">
    <name type="scientific">Pluteus cervinus</name>
    <dbReference type="NCBI Taxonomy" id="181527"/>
    <lineage>
        <taxon>Eukaryota</taxon>
        <taxon>Fungi</taxon>
        <taxon>Dikarya</taxon>
        <taxon>Basidiomycota</taxon>
        <taxon>Agaricomycotina</taxon>
        <taxon>Agaricomycetes</taxon>
        <taxon>Agaricomycetidae</taxon>
        <taxon>Agaricales</taxon>
        <taxon>Pluteineae</taxon>
        <taxon>Pluteaceae</taxon>
        <taxon>Pluteus</taxon>
    </lineage>
</organism>
<proteinExistence type="predicted"/>
<dbReference type="Proteomes" id="UP000308600">
    <property type="component" value="Unassembled WGS sequence"/>
</dbReference>
<keyword evidence="2" id="KW-1185">Reference proteome</keyword>
<name>A0ACD3AX22_9AGAR</name>
<evidence type="ECO:0000313" key="1">
    <source>
        <dbReference type="EMBL" id="TFK70538.1"/>
    </source>
</evidence>
<gene>
    <name evidence="1" type="ORF">BDN72DRAFT_838760</name>
</gene>
<protein>
    <submittedName>
        <fullName evidence="1">Uncharacterized protein</fullName>
    </submittedName>
</protein>
<sequence>MTRTTPSRWQWHILPTALLAFMIASPVFALTPTPTTTSNSSHTPPSRETQQPSSPNDLFRALSLQVPKRPDPPICCLKKKEDPEGVGDDEDLLLLSFEEWKVKQQQALAQLQLQQHLQTQDSHQQRRDGTATGLGSSGSGGHNVGVGGNGSGAVNGHNLGGTGSGGIVGHGTGGPSDGNDSSAPEGVNLPPDLSASPNENGAATANVPIGTPDDNTQPPHYESLSPHFRVPLTDRFNYASLDCSARVHTAHKSAKSPSNILASKKDRYMLSPCRGRAKKNQIQYVVVELCEDIRIDTVQLANFEFFSGVFKDFSVSVAKTYTTDSEGWVPAGTYRAKNVRGVQSFHPPVSLRDFYRYIRIDFQSHYGTEYYCPISLLRVYGLTHLEEYKWDMWESESRAKLIELANAPIPDPVPFFPPNEAVEGSSYQEDREPSQPSTGGGNVLAATHGGEPVPPKPSYEDPTVLTVRLPDTQSAPPPTAEPPSPISASTGKDVVESSNSGTNNVHIVPRKSAGIASGIRDLIVSSTSLSSKHGIPTSSQVKTKEGTSTVAVTTVAPTSSKAASTSASSHQPAISPSTGGQHAHSHGHNNNHVHGHPHQNLHGQAASTHAPLAVPINSPLVPPLPTAGGESIYKIIMNRLTALEMNHTLYVRYIEQQTNGMKEVLKRLKEDIGRVEAIGRAQGQTLQKSMREWERQNYEIQREYGELKSKVDYLRDEIILEKRLSIAQLCLLLTVLVFMGLTRGSRGGDSIPQQPIIEPVEGHGQGKRIHRSGGKRRVRNISYSGSDWGRLVAGLGTGTEGKPKAKRNVRVAPLSFGDAVKFEFPRAGDTEDEAPESPLDGNIINLSHEYDRPHSQLASQKLAQAQPRSDTPSTRSPTSRHFPFQRPVTPTSSAFPRMHLQRSNSLHSSGPGSGVVVQTLPTGSSGAGGSVIPVGHGTQTPASTVVMLNTPAWSSGGSAVGVNTSGGAASVLGRSVLIRRGGAAYSAHLHELRRGKGRRTVRLSTGAGGAGTSPVGRSNSIKSGGQEGAEELFGDYYGSGAGHDTPTKKRVKGKNTTTTLITTTATASTGAASRGRTTGARGNGSDAENEDVFLYTTSAGSSSVRSSPSRSTSRSRGRGGGKFVNPKMGRMLKEHHQNSGLVWGVGTPVSETKMKKSSGGPGEVEDLGPVLGVVGRGIGRVNDDGGVHVALDVIDPDVDADADNWTTEGSAD</sequence>
<dbReference type="EMBL" id="ML208311">
    <property type="protein sequence ID" value="TFK70538.1"/>
    <property type="molecule type" value="Genomic_DNA"/>
</dbReference>